<accession>A0ABT6XIK6</accession>
<dbReference type="RefSeq" id="WP_283213352.1">
    <property type="nucleotide sequence ID" value="NZ_JASGBI010000001.1"/>
</dbReference>
<sequence length="213" mass="22872">MPAVAAQRSLARARGMGTLALACVLAFTTVATVLQGVRADLDWVRAPLSFYLVGPHALWLQVAYIALAIALATLGAGFHAATPPARRSVVPMLLFVIGAMALAVTAMAETDLGRGGEITLAARIHGIAAPIAFLGTTLAMLLQSWRFRADPDWRRHFALGFGLAVACFLALWVHALWRELPRGLSQKAVIVAILAWLALAAGWLRRTPERSLY</sequence>
<evidence type="ECO:0000313" key="3">
    <source>
        <dbReference type="Proteomes" id="UP001321580"/>
    </source>
</evidence>
<dbReference type="InterPro" id="IPR009339">
    <property type="entry name" value="DUF998"/>
</dbReference>
<gene>
    <name evidence="2" type="ORF">QLQ15_13845</name>
</gene>
<feature type="transmembrane region" description="Helical" evidence="1">
    <location>
        <begin position="58"/>
        <end position="77"/>
    </location>
</feature>
<feature type="transmembrane region" description="Helical" evidence="1">
    <location>
        <begin position="183"/>
        <end position="204"/>
    </location>
</feature>
<feature type="transmembrane region" description="Helical" evidence="1">
    <location>
        <begin position="89"/>
        <end position="108"/>
    </location>
</feature>
<evidence type="ECO:0000313" key="2">
    <source>
        <dbReference type="EMBL" id="MDI9239991.1"/>
    </source>
</evidence>
<keyword evidence="1" id="KW-0472">Membrane</keyword>
<keyword evidence="1" id="KW-1133">Transmembrane helix</keyword>
<name>A0ABT6XIK6_9GAMM</name>
<evidence type="ECO:0000256" key="1">
    <source>
        <dbReference type="SAM" id="Phobius"/>
    </source>
</evidence>
<keyword evidence="1" id="KW-0812">Transmembrane</keyword>
<organism evidence="2 3">
    <name type="scientific">Lysobacter stagni</name>
    <dbReference type="NCBI Taxonomy" id="3045172"/>
    <lineage>
        <taxon>Bacteria</taxon>
        <taxon>Pseudomonadati</taxon>
        <taxon>Pseudomonadota</taxon>
        <taxon>Gammaproteobacteria</taxon>
        <taxon>Lysobacterales</taxon>
        <taxon>Lysobacteraceae</taxon>
        <taxon>Lysobacter</taxon>
    </lineage>
</organism>
<dbReference type="Proteomes" id="UP001321580">
    <property type="component" value="Unassembled WGS sequence"/>
</dbReference>
<dbReference type="Pfam" id="PF06197">
    <property type="entry name" value="DUF998"/>
    <property type="match status" value="1"/>
</dbReference>
<protein>
    <submittedName>
        <fullName evidence="2">DUF998 domain-containing protein</fullName>
    </submittedName>
</protein>
<proteinExistence type="predicted"/>
<reference evidence="2 3" key="1">
    <citation type="submission" date="2023-05" db="EMBL/GenBank/DDBJ databases">
        <title>Lysobacter sp. strain LF1 Genome sequencing and assembly.</title>
        <authorList>
            <person name="Jung Y."/>
        </authorList>
    </citation>
    <scope>NUCLEOTIDE SEQUENCE [LARGE SCALE GENOMIC DNA]</scope>
    <source>
        <strain evidence="2 3">LF1</strain>
    </source>
</reference>
<feature type="transmembrane region" description="Helical" evidence="1">
    <location>
        <begin position="157"/>
        <end position="177"/>
    </location>
</feature>
<comment type="caution">
    <text evidence="2">The sequence shown here is derived from an EMBL/GenBank/DDBJ whole genome shotgun (WGS) entry which is preliminary data.</text>
</comment>
<keyword evidence="3" id="KW-1185">Reference proteome</keyword>
<feature type="transmembrane region" description="Helical" evidence="1">
    <location>
        <begin position="120"/>
        <end position="145"/>
    </location>
</feature>
<dbReference type="EMBL" id="JASGBI010000001">
    <property type="protein sequence ID" value="MDI9239991.1"/>
    <property type="molecule type" value="Genomic_DNA"/>
</dbReference>